<dbReference type="Proteomes" id="UP000664859">
    <property type="component" value="Unassembled WGS sequence"/>
</dbReference>
<keyword evidence="1" id="KW-0175">Coiled coil</keyword>
<keyword evidence="4" id="KW-1185">Reference proteome</keyword>
<protein>
    <recommendedName>
        <fullName evidence="5">EF-hand domain-containing protein</fullName>
    </recommendedName>
</protein>
<evidence type="ECO:0008006" key="5">
    <source>
        <dbReference type="Google" id="ProtNLM"/>
    </source>
</evidence>
<organism evidence="3 4">
    <name type="scientific">Tribonema minus</name>
    <dbReference type="NCBI Taxonomy" id="303371"/>
    <lineage>
        <taxon>Eukaryota</taxon>
        <taxon>Sar</taxon>
        <taxon>Stramenopiles</taxon>
        <taxon>Ochrophyta</taxon>
        <taxon>PX clade</taxon>
        <taxon>Xanthophyceae</taxon>
        <taxon>Tribonematales</taxon>
        <taxon>Tribonemataceae</taxon>
        <taxon>Tribonema</taxon>
    </lineage>
</organism>
<feature type="coiled-coil region" evidence="1">
    <location>
        <begin position="2"/>
        <end position="35"/>
    </location>
</feature>
<dbReference type="EMBL" id="JAFCMP010000139">
    <property type="protein sequence ID" value="KAG5185176.1"/>
    <property type="molecule type" value="Genomic_DNA"/>
</dbReference>
<dbReference type="AlphaFoldDB" id="A0A835Z1F4"/>
<feature type="compositionally biased region" description="Basic residues" evidence="2">
    <location>
        <begin position="656"/>
        <end position="666"/>
    </location>
</feature>
<feature type="region of interest" description="Disordered" evidence="2">
    <location>
        <begin position="639"/>
        <end position="840"/>
    </location>
</feature>
<feature type="compositionally biased region" description="Low complexity" evidence="2">
    <location>
        <begin position="674"/>
        <end position="684"/>
    </location>
</feature>
<dbReference type="GO" id="GO:0004930">
    <property type="term" value="F:G protein-coupled receptor activity"/>
    <property type="evidence" value="ECO:0007669"/>
    <property type="project" value="InterPro"/>
</dbReference>
<proteinExistence type="predicted"/>
<dbReference type="GO" id="GO:0016020">
    <property type="term" value="C:membrane"/>
    <property type="evidence" value="ECO:0007669"/>
    <property type="project" value="InterPro"/>
</dbReference>
<feature type="region of interest" description="Disordered" evidence="2">
    <location>
        <begin position="183"/>
        <end position="243"/>
    </location>
</feature>
<feature type="compositionally biased region" description="Gly residues" evidence="2">
    <location>
        <begin position="829"/>
        <end position="840"/>
    </location>
</feature>
<feature type="compositionally biased region" description="Polar residues" evidence="2">
    <location>
        <begin position="759"/>
        <end position="771"/>
    </location>
</feature>
<reference evidence="3" key="1">
    <citation type="submission" date="2021-02" db="EMBL/GenBank/DDBJ databases">
        <title>First Annotated Genome of the Yellow-green Alga Tribonema minus.</title>
        <authorList>
            <person name="Mahan K.M."/>
        </authorList>
    </citation>
    <scope>NUCLEOTIDE SEQUENCE</scope>
    <source>
        <strain evidence="3">UTEX B ZZ1240</strain>
    </source>
</reference>
<feature type="compositionally biased region" description="Basic and acidic residues" evidence="2">
    <location>
        <begin position="796"/>
        <end position="809"/>
    </location>
</feature>
<dbReference type="InterPro" id="IPR011992">
    <property type="entry name" value="EF-hand-dom_pair"/>
</dbReference>
<feature type="compositionally biased region" description="Pro residues" evidence="2">
    <location>
        <begin position="210"/>
        <end position="219"/>
    </location>
</feature>
<dbReference type="SUPFAM" id="SSF47473">
    <property type="entry name" value="EF-hand"/>
    <property type="match status" value="1"/>
</dbReference>
<feature type="compositionally biased region" description="Basic and acidic residues" evidence="2">
    <location>
        <begin position="692"/>
        <end position="701"/>
    </location>
</feature>
<name>A0A835Z1F4_9STRA</name>
<dbReference type="InterPro" id="IPR022348">
    <property type="entry name" value="GPR162"/>
</dbReference>
<comment type="caution">
    <text evidence="3">The sequence shown here is derived from an EMBL/GenBank/DDBJ whole genome shotgun (WGS) entry which is preliminary data.</text>
</comment>
<evidence type="ECO:0000256" key="2">
    <source>
        <dbReference type="SAM" id="MobiDB-lite"/>
    </source>
</evidence>
<feature type="region of interest" description="Disordered" evidence="2">
    <location>
        <begin position="365"/>
        <end position="426"/>
    </location>
</feature>
<gene>
    <name evidence="3" type="ORF">JKP88DRAFT_289401</name>
</gene>
<feature type="compositionally biased region" description="Low complexity" evidence="2">
    <location>
        <begin position="192"/>
        <end position="209"/>
    </location>
</feature>
<feature type="compositionally biased region" description="Low complexity" evidence="2">
    <location>
        <begin position="640"/>
        <end position="655"/>
    </location>
</feature>
<evidence type="ECO:0000313" key="3">
    <source>
        <dbReference type="EMBL" id="KAG5185176.1"/>
    </source>
</evidence>
<accession>A0A835Z1F4</accession>
<evidence type="ECO:0000256" key="1">
    <source>
        <dbReference type="SAM" id="Coils"/>
    </source>
</evidence>
<sequence>MVEKAQQQATVLQLKNDILTEMVAAEQVNARLQQRRSEALKWELLRRGTSADKLAAIAREAPELGATLSRSAPLPPAPHNMSTAVEAMGALMDGPRRADVETALGARDRGGAGWLSAVDFKDALREAAPELPREGRQLLALRFAREEDDTVPYVEFLEFFKQRAARRHLQGAMTALRATASLSPPRCRRAPRAAAAAASSPFSASAPPGYFQPPPPSPPSGGGTRRMSAAAAAAKRRASGSGGGAAAAPFYDAARNPGDAEAAAALAAAPELECALASVRALGEGYRALLQGAADEAVDGSGDPDAGARVPTPVFAEALRRGGEALSRADRRALYAAFARDGAADVRGLLDAAWGGSSAQFVEPPLLPARRRSSGGRRATGGGGGDAMSDAADAAAGERGRRQSSSDAARRRSASGARRGDDEETVASQNMLAEHVRNRAALSVGIDLDARVMAQLTDVHEEMGTQAFVEAFEDADPNNYRAVYLEELVAVLSEIAPDITKQGAAALYAALLGDATGGIDYDDLAKECEERNGGGGAGTRPAFHVGDRVEARRQDARGGGGDAWARGTITAATAGHGVRARFTVALDGGGAHLRGVGIEDLRELVSMPSASPAASPARRRSSIVATVAAAARRLLSPQKAAAAAAEREAAQSQAQRQRRRRPGHRRGGSDDAGSNTVNSVSSAASEDDDDSAQEHDSHDDSGDAAAPVTPPPPRTAAAAHQRRRSGSSGWPRAAAAAQQPPPQQRRGSGAPQQRGTPSRRGSTAPLASSSPRMFFAESSAATTGRRGSGSGGSGSLKRELQGARLDGRGLEVYARRPSLSGSPPQAAARGGGGRRASGGG</sequence>
<evidence type="ECO:0000313" key="4">
    <source>
        <dbReference type="Proteomes" id="UP000664859"/>
    </source>
</evidence>
<feature type="compositionally biased region" description="Low complexity" evidence="2">
    <location>
        <begin position="726"/>
        <end position="755"/>
    </location>
</feature>
<dbReference type="PRINTS" id="PR01993">
    <property type="entry name" value="GPR162"/>
</dbReference>
<dbReference type="OrthoDB" id="10656029at2759"/>